<dbReference type="GeneID" id="91402905"/>
<protein>
    <submittedName>
        <fullName evidence="3">Acetyltransferase (GNAT) family protein</fullName>
    </submittedName>
</protein>
<dbReference type="SUPFAM" id="SSF55729">
    <property type="entry name" value="Acyl-CoA N-acyltransferases (Nat)"/>
    <property type="match status" value="1"/>
</dbReference>
<dbReference type="EMBL" id="ASYR01000044">
    <property type="protein sequence ID" value="KAF0646938.1"/>
    <property type="molecule type" value="Genomic_DNA"/>
</dbReference>
<proteinExistence type="predicted"/>
<evidence type="ECO:0000313" key="2">
    <source>
        <dbReference type="EMBL" id="KAF0646938.1"/>
    </source>
</evidence>
<feature type="domain" description="N-acetyltransferase" evidence="1">
    <location>
        <begin position="22"/>
        <end position="184"/>
    </location>
</feature>
<evidence type="ECO:0000313" key="5">
    <source>
        <dbReference type="Proteomes" id="UP000731519"/>
    </source>
</evidence>
<dbReference type="InterPro" id="IPR000182">
    <property type="entry name" value="GNAT_dom"/>
</dbReference>
<sequence length="184" mass="20611">MTRQGVVTVVRLGGESAMRAEAAFRLIYAEVFADPPYEETTDDVAAAFRRFRAQIRRETFRAALAKAEDGEPIGMAYGHHLGANTGWWDQLVEPVSEDMRREDGHRTFGLLELAVRECRRRQGVARRLHETLLGGLDAERVLLNVHPESRAASAAYRAWGYRKVGEARPWPGAGLHDVMLLDLG</sequence>
<comment type="caution">
    <text evidence="3">The sequence shown here is derived from an EMBL/GenBank/DDBJ whole genome shotgun (WGS) entry which is preliminary data.</text>
</comment>
<dbReference type="EMBL" id="MIFZ01000066">
    <property type="protein sequence ID" value="OSY53660.1"/>
    <property type="molecule type" value="Genomic_DNA"/>
</dbReference>
<keyword evidence="3" id="KW-0808">Transferase</keyword>
<accession>A0A1Y2P254</accession>
<dbReference type="Pfam" id="PF00583">
    <property type="entry name" value="Acetyltransf_1"/>
    <property type="match status" value="1"/>
</dbReference>
<dbReference type="PROSITE" id="PS51186">
    <property type="entry name" value="GNAT"/>
    <property type="match status" value="1"/>
</dbReference>
<reference evidence="3 4" key="2">
    <citation type="submission" date="2016-09" db="EMBL/GenBank/DDBJ databases">
        <title>Streptomyces fradiae DSM40063, a candidate organism with high potential of specific P450 cytochromes.</title>
        <authorList>
            <person name="Grumaz C."/>
            <person name="Vainshtein Y."/>
            <person name="Kirstahler P."/>
            <person name="Sohn K."/>
        </authorList>
    </citation>
    <scope>NUCLEOTIDE SEQUENCE [LARGE SCALE GENOMIC DNA]</scope>
    <source>
        <strain evidence="3 4">DSM 40063</strain>
    </source>
</reference>
<evidence type="ECO:0000259" key="1">
    <source>
        <dbReference type="PROSITE" id="PS51186"/>
    </source>
</evidence>
<evidence type="ECO:0000313" key="4">
    <source>
        <dbReference type="Proteomes" id="UP000194318"/>
    </source>
</evidence>
<dbReference type="Proteomes" id="UP000731519">
    <property type="component" value="Unassembled WGS sequence"/>
</dbReference>
<name>A0A1Y2P254_STRFR</name>
<reference evidence="2 5" key="1">
    <citation type="submission" date="2013-05" db="EMBL/GenBank/DDBJ databases">
        <title>Genome Sequence of Streptomyces fradiae.</title>
        <authorList>
            <person name="Kirby R."/>
        </authorList>
    </citation>
    <scope>NUCLEOTIDE SEQUENCE [LARGE SCALE GENOMIC DNA]</scope>
    <source>
        <strain evidence="2 5">ATCC 10745</strain>
    </source>
</reference>
<dbReference type="AlphaFoldDB" id="A0A1Y2P254"/>
<evidence type="ECO:0000313" key="3">
    <source>
        <dbReference type="EMBL" id="OSY53660.1"/>
    </source>
</evidence>
<keyword evidence="5" id="KW-1185">Reference proteome</keyword>
<gene>
    <name evidence="3" type="ORF">BG846_00669</name>
    <name evidence="2" type="ORF">K701_26385</name>
</gene>
<organism evidence="3 4">
    <name type="scientific">Streptomyces fradiae ATCC 10745 = DSM 40063</name>
    <dbReference type="NCBI Taxonomy" id="1319510"/>
    <lineage>
        <taxon>Bacteria</taxon>
        <taxon>Bacillati</taxon>
        <taxon>Actinomycetota</taxon>
        <taxon>Actinomycetes</taxon>
        <taxon>Kitasatosporales</taxon>
        <taxon>Streptomycetaceae</taxon>
        <taxon>Streptomyces</taxon>
    </lineage>
</organism>
<dbReference type="Gene3D" id="3.40.630.30">
    <property type="match status" value="1"/>
</dbReference>
<dbReference type="RefSeq" id="WP_031130288.1">
    <property type="nucleotide sequence ID" value="NZ_ASYR01000044.1"/>
</dbReference>
<dbReference type="Proteomes" id="UP000194318">
    <property type="component" value="Unassembled WGS sequence"/>
</dbReference>
<dbReference type="InterPro" id="IPR016181">
    <property type="entry name" value="Acyl_CoA_acyltransferase"/>
</dbReference>
<dbReference type="GO" id="GO:0016747">
    <property type="term" value="F:acyltransferase activity, transferring groups other than amino-acyl groups"/>
    <property type="evidence" value="ECO:0007669"/>
    <property type="project" value="InterPro"/>
</dbReference>